<organism evidence="2 3">
    <name type="scientific">Streptomyces cylindrosporus</name>
    <dbReference type="NCBI Taxonomy" id="2927583"/>
    <lineage>
        <taxon>Bacteria</taxon>
        <taxon>Bacillati</taxon>
        <taxon>Actinomycetota</taxon>
        <taxon>Actinomycetes</taxon>
        <taxon>Kitasatosporales</taxon>
        <taxon>Streptomycetaceae</taxon>
        <taxon>Streptomyces</taxon>
    </lineage>
</organism>
<proteinExistence type="predicted"/>
<evidence type="ECO:0000313" key="2">
    <source>
        <dbReference type="EMBL" id="MCI3276737.1"/>
    </source>
</evidence>
<gene>
    <name evidence="2" type="ORF">MQP27_37265</name>
</gene>
<dbReference type="EMBL" id="JALDAY010000013">
    <property type="protein sequence ID" value="MCI3276737.1"/>
    <property type="molecule type" value="Genomic_DNA"/>
</dbReference>
<evidence type="ECO:0000256" key="1">
    <source>
        <dbReference type="SAM" id="Phobius"/>
    </source>
</evidence>
<feature type="transmembrane region" description="Helical" evidence="1">
    <location>
        <begin position="59"/>
        <end position="76"/>
    </location>
</feature>
<name>A0ABS9YHK8_9ACTN</name>
<dbReference type="RefSeq" id="WP_242773655.1">
    <property type="nucleotide sequence ID" value="NZ_JALDAY010000013.1"/>
</dbReference>
<keyword evidence="1" id="KW-1133">Transmembrane helix</keyword>
<keyword evidence="1" id="KW-0472">Membrane</keyword>
<accession>A0ABS9YHK8</accession>
<feature type="transmembrane region" description="Helical" evidence="1">
    <location>
        <begin position="35"/>
        <end position="53"/>
    </location>
</feature>
<keyword evidence="1" id="KW-0812">Transmembrane</keyword>
<dbReference type="Proteomes" id="UP001165269">
    <property type="component" value="Unassembled WGS sequence"/>
</dbReference>
<feature type="transmembrane region" description="Helical" evidence="1">
    <location>
        <begin position="6"/>
        <end position="23"/>
    </location>
</feature>
<protein>
    <submittedName>
        <fullName evidence="2">Uncharacterized protein</fullName>
    </submittedName>
</protein>
<sequence length="100" mass="10918">MLLAVAAFGIAFFCLTLWCAVTVARMRDLPTWRRFLPLALFLIAAGASLLRAFDIPEVANAIAVPLNLAVVVLSLGEIRNRRRRPQEVRCVVGEGNRAGA</sequence>
<evidence type="ECO:0000313" key="3">
    <source>
        <dbReference type="Proteomes" id="UP001165269"/>
    </source>
</evidence>
<comment type="caution">
    <text evidence="2">The sequence shown here is derived from an EMBL/GenBank/DDBJ whole genome shotgun (WGS) entry which is preliminary data.</text>
</comment>
<reference evidence="2" key="1">
    <citation type="submission" date="2022-03" db="EMBL/GenBank/DDBJ databases">
        <title>Streptomyces 7R015 and 7R016 isolated from Barleria lupulina in Thailand.</title>
        <authorList>
            <person name="Kanchanasin P."/>
            <person name="Phongsopitanun W."/>
            <person name="Tanasupawat S."/>
        </authorList>
    </citation>
    <scope>NUCLEOTIDE SEQUENCE</scope>
    <source>
        <strain evidence="2">7R015</strain>
    </source>
</reference>
<keyword evidence="3" id="KW-1185">Reference proteome</keyword>